<gene>
    <name evidence="2" type="ORF">J1M35_02295</name>
</gene>
<feature type="transmembrane region" description="Helical" evidence="1">
    <location>
        <begin position="70"/>
        <end position="91"/>
    </location>
</feature>
<dbReference type="RefSeq" id="WP_208009518.1">
    <property type="nucleotide sequence ID" value="NZ_CP071796.1"/>
</dbReference>
<keyword evidence="1" id="KW-1133">Transmembrane helix</keyword>
<feature type="transmembrane region" description="Helical" evidence="1">
    <location>
        <begin position="235"/>
        <end position="254"/>
    </location>
</feature>
<feature type="transmembrane region" description="Helical" evidence="1">
    <location>
        <begin position="170"/>
        <end position="188"/>
    </location>
</feature>
<keyword evidence="3" id="KW-1185">Reference proteome</keyword>
<dbReference type="AlphaFoldDB" id="A0A975CH90"/>
<evidence type="ECO:0000256" key="1">
    <source>
        <dbReference type="SAM" id="Phobius"/>
    </source>
</evidence>
<name>A0A975CH90_9BURK</name>
<feature type="transmembrane region" description="Helical" evidence="1">
    <location>
        <begin position="39"/>
        <end position="58"/>
    </location>
</feature>
<keyword evidence="1" id="KW-0812">Transmembrane</keyword>
<dbReference type="Proteomes" id="UP000663903">
    <property type="component" value="Chromosome"/>
</dbReference>
<proteinExistence type="predicted"/>
<accession>A0A975CH90</accession>
<protein>
    <submittedName>
        <fullName evidence="2">Uncharacterized protein</fullName>
    </submittedName>
</protein>
<organism evidence="2 3">
    <name type="scientific">Ottowia testudinis</name>
    <dbReference type="NCBI Taxonomy" id="2816950"/>
    <lineage>
        <taxon>Bacteria</taxon>
        <taxon>Pseudomonadati</taxon>
        <taxon>Pseudomonadota</taxon>
        <taxon>Betaproteobacteria</taxon>
        <taxon>Burkholderiales</taxon>
        <taxon>Comamonadaceae</taxon>
        <taxon>Ottowia</taxon>
    </lineage>
</organism>
<keyword evidence="1" id="KW-0472">Membrane</keyword>
<evidence type="ECO:0000313" key="3">
    <source>
        <dbReference type="Proteomes" id="UP000663903"/>
    </source>
</evidence>
<dbReference type="EMBL" id="CP071796">
    <property type="protein sequence ID" value="QTD45771.1"/>
    <property type="molecule type" value="Genomic_DNA"/>
</dbReference>
<feature type="transmembrane region" description="Helical" evidence="1">
    <location>
        <begin position="194"/>
        <end position="214"/>
    </location>
</feature>
<evidence type="ECO:0000313" key="2">
    <source>
        <dbReference type="EMBL" id="QTD45771.1"/>
    </source>
</evidence>
<sequence>MSVKSASTEGLTRANSSNFRSIRVEQGALIRRLRRRYTLWLHGWWMGLITLGLMWGVAALQRHGGVDSLAVRYAVTLGVGYLCYLLLLRLWAGMLVREEERGIDDPGIDLSWPDGGGAPDGGGLHSGGGGDFGGGGADGGFDAVGDTAESLLGDAASGALDGLGAADEGAIVIIPVLAVFGAVLAALLGAGWLLLLYFGSEALLAAAVELAFAYTAARTAVRVEREGWLLAAIRLSWKPLLGALVCAVALGALIDHFVPQAESLPDAVRLWRAR</sequence>
<reference evidence="2" key="1">
    <citation type="submission" date="2021-03" db="EMBL/GenBank/DDBJ databases">
        <title>Ottowia sp. 27C isolated from the cloaca of a Giant Asian pond turtle (Heosemys grandis).</title>
        <authorList>
            <person name="Spergser J."/>
            <person name="Busse H.-J."/>
        </authorList>
    </citation>
    <scope>NUCLEOTIDE SEQUENCE</scope>
    <source>
        <strain evidence="2">27C</strain>
    </source>
</reference>
<dbReference type="KEGG" id="otd:J1M35_02295"/>